<proteinExistence type="predicted"/>
<feature type="domain" description="Cytochrome c" evidence="5">
    <location>
        <begin position="37"/>
        <end position="182"/>
    </location>
</feature>
<dbReference type="SUPFAM" id="SSF50952">
    <property type="entry name" value="Soluble quinoprotein glucose dehydrogenase"/>
    <property type="match status" value="1"/>
</dbReference>
<dbReference type="NCBIfam" id="TIGR02603">
    <property type="entry name" value="CxxCH_TIGR02603"/>
    <property type="match status" value="1"/>
</dbReference>
<dbReference type="PROSITE" id="PS51007">
    <property type="entry name" value="CYTC"/>
    <property type="match status" value="2"/>
</dbReference>
<dbReference type="Pfam" id="PF13442">
    <property type="entry name" value="Cytochrome_CBB3"/>
    <property type="match status" value="1"/>
</dbReference>
<keyword evidence="3 4" id="KW-0408">Iron</keyword>
<dbReference type="InterPro" id="IPR009056">
    <property type="entry name" value="Cyt_c-like_dom"/>
</dbReference>
<name>A0ABP8N3Z8_9BACT</name>
<dbReference type="Pfam" id="PF20601">
    <property type="entry name" value="DUF6797"/>
    <property type="match status" value="1"/>
</dbReference>
<evidence type="ECO:0000313" key="6">
    <source>
        <dbReference type="EMBL" id="GAA4459493.1"/>
    </source>
</evidence>
<protein>
    <submittedName>
        <fullName evidence="6">C-type cytochrome</fullName>
    </submittedName>
</protein>
<organism evidence="6 7">
    <name type="scientific">Novipirellula rosea</name>
    <dbReference type="NCBI Taxonomy" id="1031540"/>
    <lineage>
        <taxon>Bacteria</taxon>
        <taxon>Pseudomonadati</taxon>
        <taxon>Planctomycetota</taxon>
        <taxon>Planctomycetia</taxon>
        <taxon>Pirellulales</taxon>
        <taxon>Pirellulaceae</taxon>
        <taxon>Novipirellula</taxon>
    </lineage>
</organism>
<evidence type="ECO:0000256" key="1">
    <source>
        <dbReference type="ARBA" id="ARBA00022617"/>
    </source>
</evidence>
<dbReference type="Gene3D" id="2.120.10.30">
    <property type="entry name" value="TolB, C-terminal domain"/>
    <property type="match status" value="1"/>
</dbReference>
<keyword evidence="2 4" id="KW-0479">Metal-binding</keyword>
<keyword evidence="7" id="KW-1185">Reference proteome</keyword>
<accession>A0ABP8N3Z8</accession>
<dbReference type="Proteomes" id="UP001500840">
    <property type="component" value="Unassembled WGS sequence"/>
</dbReference>
<evidence type="ECO:0000256" key="3">
    <source>
        <dbReference type="ARBA" id="ARBA00023004"/>
    </source>
</evidence>
<dbReference type="InterPro" id="IPR046476">
    <property type="entry name" value="DUF6797"/>
</dbReference>
<dbReference type="EMBL" id="BAABGA010000048">
    <property type="protein sequence ID" value="GAA4459493.1"/>
    <property type="molecule type" value="Genomic_DNA"/>
</dbReference>
<comment type="caution">
    <text evidence="6">The sequence shown here is derived from an EMBL/GenBank/DDBJ whole genome shotgun (WGS) entry which is preliminary data.</text>
</comment>
<dbReference type="InterPro" id="IPR011041">
    <property type="entry name" value="Quinoprot_gluc/sorb_DH_b-prop"/>
</dbReference>
<dbReference type="InterPro" id="IPR013427">
    <property type="entry name" value="Haem-bd_dom_put"/>
</dbReference>
<sequence length="1035" mass="113523">MFLATATATAQGETPALHQLLERADPADIAAEARRRGDPARGALVYFKSAAGCIQCHESAADPMAGQDSPLGPDLSRLGDEVTDVHLVEALLHPSKSIRKGYGTVQVLTVDGDVRSGMFVREDDETLVLRDAANLQSEIVIAQDDIEARSEQKISMMPGGLMATFNSQREVLDLISYLFAIQAGGPARASELKPSADQLVVADDTANLNHAGILRRVEKTHAKGGKQIFEASCVQCHGADGNTPSLATARAFGKQKLKFGADPYSMFQTLSKGNGLMAATTALSPKERYAVIGYIRNRFMKDSNPDYRPITNEYLKSLPTGTDMGDFKPDPDRDYGPALASQLGRDINSALTVTLGDQTIAYNLHTMDQAGLWTDGFLDVDQTQHKRGRGEGYSQPKGTPVPGLATWRWGHDESLDYPTDDVLPRGPLPQRWLDYRGHYLHGDRIVLSYAIDGRKILEVPSAIDGKTAVRQTLRIGEGKALILAVGPHQPQISGDTTGVTVTLDKQQHWVVRIPRDNDSRLLDIVRFANADADSPKRKNLSLERIDPAEMVAGGDLRWPQTLETVGYRGFQDGAYAVDTISVPESTPWNTWFRTSAIDFFPDGRLAVATVGGDVWIVSGVDDDLMNLKWKRFAGGMYEPFGIKVVDGLIYVTCKDRLTRLHDLNNDGEADFYESFSADTDVSTYFHAFNFDLQTDSQGNFYYAKSGQYTDYKLPGAVVKVSPDGKTRSIVCTGLRTPNGMGILPDDRLTVSDNQGTWMPASKVNLVKPGGFYGYVQNQKGGAWAPDGGRIDARNVVPPKTFDPPLIWMPQEVDNSSGGQVYVDDSRWGPLAGRLLHTSFGQGSLFYLMTQKIGGTEQAALIKFPHDFGTGIMRGRVNPVDSQLYLTGLNGWNDNGRAGLADNGIYRVRYTGKPLRMIEDCQVESGGLRIQFNFPVDPASATDVASYAAQQWNYKWTKNYGSDHYHPETGELGEQSVAISSVQLSEDHKSVLLKIPGLRPVNQLRLQLNVNDESGATFSEQVYWTIHNVVPPSATR</sequence>
<evidence type="ECO:0000256" key="4">
    <source>
        <dbReference type="PROSITE-ProRule" id="PRU00433"/>
    </source>
</evidence>
<dbReference type="InterPro" id="IPR036909">
    <property type="entry name" value="Cyt_c-like_dom_sf"/>
</dbReference>
<evidence type="ECO:0000256" key="2">
    <source>
        <dbReference type="ARBA" id="ARBA00022723"/>
    </source>
</evidence>
<dbReference type="PANTHER" id="PTHR33546">
    <property type="entry name" value="LARGE, MULTIFUNCTIONAL SECRETED PROTEIN-RELATED"/>
    <property type="match status" value="1"/>
</dbReference>
<feature type="domain" description="Cytochrome c" evidence="5">
    <location>
        <begin position="220"/>
        <end position="299"/>
    </location>
</feature>
<gene>
    <name evidence="6" type="ORF">GCM10023156_39120</name>
</gene>
<evidence type="ECO:0000259" key="5">
    <source>
        <dbReference type="PROSITE" id="PS51007"/>
    </source>
</evidence>
<dbReference type="RefSeq" id="WP_345324731.1">
    <property type="nucleotide sequence ID" value="NZ_BAABGA010000048.1"/>
</dbReference>
<dbReference type="InterPro" id="IPR011042">
    <property type="entry name" value="6-blade_b-propeller_TolB-like"/>
</dbReference>
<keyword evidence="1 4" id="KW-0349">Heme</keyword>
<reference evidence="7" key="1">
    <citation type="journal article" date="2019" name="Int. J. Syst. Evol. Microbiol.">
        <title>The Global Catalogue of Microorganisms (GCM) 10K type strain sequencing project: providing services to taxonomists for standard genome sequencing and annotation.</title>
        <authorList>
            <consortium name="The Broad Institute Genomics Platform"/>
            <consortium name="The Broad Institute Genome Sequencing Center for Infectious Disease"/>
            <person name="Wu L."/>
            <person name="Ma J."/>
        </authorList>
    </citation>
    <scope>NUCLEOTIDE SEQUENCE [LARGE SCALE GENOMIC DNA]</scope>
    <source>
        <strain evidence="7">JCM 17759</strain>
    </source>
</reference>
<evidence type="ECO:0000313" key="7">
    <source>
        <dbReference type="Proteomes" id="UP001500840"/>
    </source>
</evidence>
<dbReference type="Gene3D" id="1.10.760.10">
    <property type="entry name" value="Cytochrome c-like domain"/>
    <property type="match status" value="2"/>
</dbReference>
<dbReference type="PANTHER" id="PTHR33546:SF1">
    <property type="entry name" value="LARGE, MULTIFUNCTIONAL SECRETED PROTEIN"/>
    <property type="match status" value="1"/>
</dbReference>
<dbReference type="SUPFAM" id="SSF46626">
    <property type="entry name" value="Cytochrome c"/>
    <property type="match status" value="2"/>
</dbReference>